<feature type="compositionally biased region" description="Basic and acidic residues" evidence="1">
    <location>
        <begin position="141"/>
        <end position="164"/>
    </location>
</feature>
<dbReference type="Proteomes" id="UP000735302">
    <property type="component" value="Unassembled WGS sequence"/>
</dbReference>
<accession>A0AAV4B1L1</accession>
<dbReference type="EMBL" id="BLXT01004434">
    <property type="protein sequence ID" value="GFO12579.1"/>
    <property type="molecule type" value="Genomic_DNA"/>
</dbReference>
<gene>
    <name evidence="2" type="ORF">PoB_003908400</name>
</gene>
<protein>
    <submittedName>
        <fullName evidence="2">Uncharacterized protein</fullName>
    </submittedName>
</protein>
<proteinExistence type="predicted"/>
<evidence type="ECO:0000313" key="3">
    <source>
        <dbReference type="Proteomes" id="UP000735302"/>
    </source>
</evidence>
<keyword evidence="3" id="KW-1185">Reference proteome</keyword>
<reference evidence="2 3" key="1">
    <citation type="journal article" date="2021" name="Elife">
        <title>Chloroplast acquisition without the gene transfer in kleptoplastic sea slugs, Plakobranchus ocellatus.</title>
        <authorList>
            <person name="Maeda T."/>
            <person name="Takahashi S."/>
            <person name="Yoshida T."/>
            <person name="Shimamura S."/>
            <person name="Takaki Y."/>
            <person name="Nagai Y."/>
            <person name="Toyoda A."/>
            <person name="Suzuki Y."/>
            <person name="Arimoto A."/>
            <person name="Ishii H."/>
            <person name="Satoh N."/>
            <person name="Nishiyama T."/>
            <person name="Hasebe M."/>
            <person name="Maruyama T."/>
            <person name="Minagawa J."/>
            <person name="Obokata J."/>
            <person name="Shigenobu S."/>
        </authorList>
    </citation>
    <scope>NUCLEOTIDE SEQUENCE [LARGE SCALE GENOMIC DNA]</scope>
</reference>
<comment type="caution">
    <text evidence="2">The sequence shown here is derived from an EMBL/GenBank/DDBJ whole genome shotgun (WGS) entry which is preliminary data.</text>
</comment>
<feature type="compositionally biased region" description="Polar residues" evidence="1">
    <location>
        <begin position="38"/>
        <end position="51"/>
    </location>
</feature>
<name>A0AAV4B1L1_9GAST</name>
<evidence type="ECO:0000256" key="1">
    <source>
        <dbReference type="SAM" id="MobiDB-lite"/>
    </source>
</evidence>
<sequence>MFGSLRHRERCYQARFSTRFELAPTTERTQDFKAGSLATGSQPLRQGTNPKESNRRNQARDDRENRIVHQPTLTGRKPSKRRQGEPYRTSAHLDREKSSKRRQGEPYRTSDYLDREKTKQETIGRTASCINPSWLKTGRNQAREDREPYRTSAHLDRGKPSKRR</sequence>
<dbReference type="AlphaFoldDB" id="A0AAV4B1L1"/>
<organism evidence="2 3">
    <name type="scientific">Plakobranchus ocellatus</name>
    <dbReference type="NCBI Taxonomy" id="259542"/>
    <lineage>
        <taxon>Eukaryota</taxon>
        <taxon>Metazoa</taxon>
        <taxon>Spiralia</taxon>
        <taxon>Lophotrochozoa</taxon>
        <taxon>Mollusca</taxon>
        <taxon>Gastropoda</taxon>
        <taxon>Heterobranchia</taxon>
        <taxon>Euthyneura</taxon>
        <taxon>Panpulmonata</taxon>
        <taxon>Sacoglossa</taxon>
        <taxon>Placobranchoidea</taxon>
        <taxon>Plakobranchidae</taxon>
        <taxon>Plakobranchus</taxon>
    </lineage>
</organism>
<feature type="compositionally biased region" description="Basic and acidic residues" evidence="1">
    <location>
        <begin position="111"/>
        <end position="122"/>
    </location>
</feature>
<feature type="region of interest" description="Disordered" evidence="1">
    <location>
        <begin position="27"/>
        <end position="164"/>
    </location>
</feature>
<feature type="compositionally biased region" description="Basic and acidic residues" evidence="1">
    <location>
        <begin position="52"/>
        <end position="67"/>
    </location>
</feature>
<feature type="compositionally biased region" description="Basic and acidic residues" evidence="1">
    <location>
        <begin position="91"/>
        <end position="105"/>
    </location>
</feature>
<evidence type="ECO:0000313" key="2">
    <source>
        <dbReference type="EMBL" id="GFO12579.1"/>
    </source>
</evidence>